<feature type="compositionally biased region" description="Basic and acidic residues" evidence="5">
    <location>
        <begin position="1077"/>
        <end position="1086"/>
    </location>
</feature>
<feature type="compositionally biased region" description="Low complexity" evidence="5">
    <location>
        <begin position="1114"/>
        <end position="1126"/>
    </location>
</feature>
<dbReference type="EMBL" id="ABDC03005979">
    <property type="status" value="NOT_ANNOTATED_CDS"/>
    <property type="molecule type" value="Genomic_DNA"/>
</dbReference>
<feature type="region of interest" description="Disordered" evidence="5">
    <location>
        <begin position="1351"/>
        <end position="1413"/>
    </location>
</feature>
<evidence type="ECO:0000313" key="8">
    <source>
        <dbReference type="Ensembl" id="ENSMICP00000044713.1"/>
    </source>
</evidence>
<feature type="region of interest" description="Disordered" evidence="5">
    <location>
        <begin position="1665"/>
        <end position="1684"/>
    </location>
</feature>
<feature type="compositionally biased region" description="Basic residues" evidence="5">
    <location>
        <begin position="1200"/>
        <end position="1209"/>
    </location>
</feature>
<reference evidence="8" key="3">
    <citation type="submission" date="2025-09" db="UniProtKB">
        <authorList>
            <consortium name="Ensembl"/>
        </authorList>
    </citation>
    <scope>IDENTIFICATION</scope>
</reference>
<feature type="domain" description="RING-type" evidence="7">
    <location>
        <begin position="107"/>
        <end position="148"/>
    </location>
</feature>
<feature type="domain" description="PHD-type" evidence="6">
    <location>
        <begin position="183"/>
        <end position="245"/>
    </location>
</feature>
<dbReference type="EMBL" id="ABDC03005976">
    <property type="status" value="NOT_ANNOTATED_CDS"/>
    <property type="molecule type" value="Genomic_DNA"/>
</dbReference>
<keyword evidence="3" id="KW-0862">Zinc</keyword>
<dbReference type="SUPFAM" id="SSF57850">
    <property type="entry name" value="RING/U-box"/>
    <property type="match status" value="1"/>
</dbReference>
<evidence type="ECO:0000259" key="7">
    <source>
        <dbReference type="PROSITE" id="PS50089"/>
    </source>
</evidence>
<name>A0A8C6EIP1_MICMU</name>
<dbReference type="CDD" id="cd16635">
    <property type="entry name" value="mRING-HC-C3HC3D_PHRF1"/>
    <property type="match status" value="1"/>
</dbReference>
<reference evidence="8" key="2">
    <citation type="submission" date="2025-08" db="UniProtKB">
        <authorList>
            <consortium name="Ensembl"/>
        </authorList>
    </citation>
    <scope>IDENTIFICATION</scope>
</reference>
<keyword evidence="9" id="KW-1185">Reference proteome</keyword>
<dbReference type="Proteomes" id="UP000694394">
    <property type="component" value="Chromosome 5"/>
</dbReference>
<reference evidence="8" key="1">
    <citation type="submission" date="2016-12" db="EMBL/GenBank/DDBJ databases">
        <title>Mouse lemur reference genome and diversity panel.</title>
        <authorList>
            <person name="Harris R."/>
            <person name="Larsen P."/>
            <person name="Liu Y."/>
            <person name="Hughes D.S."/>
            <person name="Murali S."/>
            <person name="Raveendran M."/>
            <person name="Korchina V."/>
            <person name="Wang M."/>
            <person name="Jhangiani S."/>
            <person name="Bandaranaike D."/>
            <person name="Bellair M."/>
            <person name="Blankenburg K."/>
            <person name="Chao H."/>
            <person name="Dahdouli M."/>
            <person name="Dinh H."/>
            <person name="Doddapaneni H."/>
            <person name="English A."/>
            <person name="Firestine M."/>
            <person name="Gnanaolivu R."/>
            <person name="Gross S."/>
            <person name="Hernandez B."/>
            <person name="Javaid M."/>
            <person name="Jayaseelan J."/>
            <person name="Jones J."/>
            <person name="Khan Z."/>
            <person name="Kovar C."/>
            <person name="Kurapati P."/>
            <person name="Le B."/>
            <person name="Lee S."/>
            <person name="Li M."/>
            <person name="Mathew T."/>
            <person name="Narasimhan A."/>
            <person name="Ngo D."/>
            <person name="Nguyen L."/>
            <person name="Okwuonu G."/>
            <person name="Ongeri F."/>
            <person name="Osuji N."/>
            <person name="Pu L.-L."/>
            <person name="Puazo M."/>
            <person name="Quiroz J."/>
            <person name="Raj R."/>
            <person name="Rajbhandari K."/>
            <person name="Reid J.G."/>
            <person name="Santibanez J."/>
            <person name="Sexton D."/>
            <person name="Skinner E."/>
            <person name="Vee V."/>
            <person name="Weissenberger G."/>
            <person name="Wu Y."/>
            <person name="Xin Y."/>
            <person name="Han Y."/>
            <person name="Campbell C."/>
            <person name="Brown A."/>
            <person name="Sullivan B."/>
            <person name="Shelton J."/>
            <person name="Brown S."/>
            <person name="Dudchenko O."/>
            <person name="Machol I."/>
            <person name="Durand N."/>
            <person name="Shamim M."/>
            <person name="Lieberman A."/>
            <person name="Muzny D.M."/>
            <person name="Richards S."/>
            <person name="Yoder A."/>
            <person name="Worley K.C."/>
            <person name="Rogers J."/>
            <person name="Gibbs R.A."/>
        </authorList>
    </citation>
    <scope>NUCLEOTIDE SEQUENCE [LARGE SCALE GENOMIC DNA]</scope>
</reference>
<dbReference type="SMART" id="SM00249">
    <property type="entry name" value="PHD"/>
    <property type="match status" value="1"/>
</dbReference>
<evidence type="ECO:0000256" key="5">
    <source>
        <dbReference type="SAM" id="MobiDB-lite"/>
    </source>
</evidence>
<feature type="compositionally biased region" description="Basic and acidic residues" evidence="5">
    <location>
        <begin position="1189"/>
        <end position="1199"/>
    </location>
</feature>
<evidence type="ECO:0000256" key="3">
    <source>
        <dbReference type="ARBA" id="ARBA00022833"/>
    </source>
</evidence>
<feature type="compositionally biased region" description="Low complexity" evidence="5">
    <location>
        <begin position="662"/>
        <end position="678"/>
    </location>
</feature>
<feature type="region of interest" description="Disordered" evidence="5">
    <location>
        <begin position="340"/>
        <end position="401"/>
    </location>
</feature>
<keyword evidence="2 4" id="KW-0863">Zinc-finger</keyword>
<feature type="compositionally biased region" description="Basic and acidic residues" evidence="5">
    <location>
        <begin position="1231"/>
        <end position="1241"/>
    </location>
</feature>
<feature type="compositionally biased region" description="Basic and acidic residues" evidence="5">
    <location>
        <begin position="1164"/>
        <end position="1173"/>
    </location>
</feature>
<dbReference type="PROSITE" id="PS00518">
    <property type="entry name" value="ZF_RING_1"/>
    <property type="match status" value="1"/>
</dbReference>
<dbReference type="Pfam" id="PF23030">
    <property type="entry name" value="SCAF11-like_C"/>
    <property type="match status" value="1"/>
</dbReference>
<dbReference type="EMBL" id="ABDC03005978">
    <property type="status" value="NOT_ANNOTATED_CDS"/>
    <property type="molecule type" value="Genomic_DNA"/>
</dbReference>
<feature type="compositionally biased region" description="Low complexity" evidence="5">
    <location>
        <begin position="850"/>
        <end position="875"/>
    </location>
</feature>
<sequence>MDDDNLDELVARSPVPDGHPHVGPRDMASDFESSDGSSGDSEGDTDSELGDGTDLEDEAGSEQEDLEDRSGSEDSEDDAEALVVVTGAQEKLEASSAFTSDDDAESCPICLNVFRDQAVGTPETCTHYFCLDCIIEWSKNANSCPVDRTVFKCICVRAQFGGKVLKKVPVESTRAQAEEEEDPTFCEVCGRSDHEDRLLLCDGCDAGSCEAGGAGGVHRYHMECLDPPLQEVPVDEWFCPECATPGAVPTTDAGPVSDEEVSQLLADVVPTTSRLRPHTGRTRAIARTRQSERVRATVNRNRISTARRAQHVPRYLMSSLLDETIEAVAAGLSTAVYQRPLAPRAPAKRKRKTGRRKKVQGKKKTPSRASVKSKRPATRPKKRQRRTRKRKGKPRKSEVTVRSRIARTLGLCRPVRGTCIPSVYKTVDPSLGLMRAEIGAASLSVFGDPYELDSLDSSEELSANPPSPLSAKRRALSRSALQSHQPVARPVSVGLSRRGVPASAPEPRVEEAPVPDLLGSILSDQSLLMMSGADVVIHRDGSLSAKRAAPVSFQQSSVGPSKVEEGSRSRDCLQPGALPSGSPAHCVLGNGPLQSLGSSCQGRAAPSCTPARTSGVPVRLDSSAAPGPGQAQNLSNGSGPGLRQSAGPRFNGTSRHALPLGSTSSKVSSSHSNCPSKSAVPGHALKPAPRRADISELPRIPKIRRDEGGSREDAAPARGQSIEIPSACISRLTGREGPGQPGRGVQAESEPSSRAPQEPSRHTGSSRPPAPSSHGSLTPVGPSRGKGVGSTFESFRINIPGNTAHAGRLSSPGFCNTFRPVDSKVQRKENPSPLFSIKKTKQLKSEIYDPFDPTGSDSSPPSSSPESLGSGLLPSEITRTISIDSPKAPALQAVRCVTSYTVENVFGVEPAPTRRPPSGVLQLQGEGAKGASDTEREGLDEEGPAESQGTAARVQRPGPPEPWDEEDRASCGTFFGSEERTVTCVTVVEPDAPPSPDVPPAATHRVVELRSPSRSRSTSSSRSRKKAKRRRAAREHQRTRSGTRSGSRDRSSRSASPSAGEDHTKRHRSKAKSRRSSSHDRSSSHERAKRRKAKDRSKEWRRGPWGHGRRPSRSRSGSPGSSSYEYYESRKKKKRRSGSRPRGRECSPHSSLERAHRHRHQRERSRERPDKKGSMARPRERKRRSRSPSSERRTREPRRPRSREKRPRTWSRSPERKGAVPEASPGPRAPGEPRQDGDHRPPALAEAEVPPELAVAVAVAQEAPAEAPPAPEVPAECVPDDLDYGDSVEAGHLFEDFSGDAVFIQLDDMSSPPSPESTDSSPERVFPPNPGLPPASVAMAAIQREVSLIHGEDAAQPPPRAEGLQEQQALGQDVAEASAVPGALGVLPVGKEDGPTESGQGQEVAGPEEAVPQPALLRSRALVKRVTWNLQESGASTLAEDRAPRMALHRLQKPREGAWDVEDMALGGVRQATFSGLPPPSHVLPEPGFLDPDPPQVCSPDAPAAPAQLPTSFPPTGFPPTGFPPCMPAGQPLLQPLLQGALPLQGCGLPQSLAPVLPVLTSASEPASQATVASNSEEKTPAPRPAAEKTKKEEYMKKLHMQERAVEEVKLAIKPFYQKREVTKEEYKDILRKAVQKICHSKSGEINPVKVANLVKAYVDKYRHMRRHKKPEAGEEPPTQGAEA</sequence>
<organism evidence="8 9">
    <name type="scientific">Microcebus murinus</name>
    <name type="common">Gray mouse lemur</name>
    <name type="synonym">Lemur murinus</name>
    <dbReference type="NCBI Taxonomy" id="30608"/>
    <lineage>
        <taxon>Eukaryota</taxon>
        <taxon>Metazoa</taxon>
        <taxon>Chordata</taxon>
        <taxon>Craniata</taxon>
        <taxon>Vertebrata</taxon>
        <taxon>Euteleostomi</taxon>
        <taxon>Mammalia</taxon>
        <taxon>Eutheria</taxon>
        <taxon>Euarchontoglires</taxon>
        <taxon>Primates</taxon>
        <taxon>Strepsirrhini</taxon>
        <taxon>Lemuriformes</taxon>
        <taxon>Cheirogaleidae</taxon>
        <taxon>Microcebus</taxon>
    </lineage>
</organism>
<dbReference type="EMBL" id="ABDC03005977">
    <property type="status" value="NOT_ANNOTATED_CDS"/>
    <property type="molecule type" value="Genomic_DNA"/>
</dbReference>
<dbReference type="InterPro" id="IPR017907">
    <property type="entry name" value="Znf_RING_CS"/>
</dbReference>
<feature type="region of interest" description="Disordered" evidence="5">
    <location>
        <begin position="1486"/>
        <end position="1517"/>
    </location>
</feature>
<feature type="region of interest" description="Disordered" evidence="5">
    <location>
        <begin position="598"/>
        <end position="794"/>
    </location>
</feature>
<dbReference type="Ensembl" id="ENSMICT00000065583.1">
    <property type="protein sequence ID" value="ENSMICP00000044713.1"/>
    <property type="gene ID" value="ENSMICG00000005052.3"/>
</dbReference>
<protein>
    <submittedName>
        <fullName evidence="8">PHD and ring finger domains 1</fullName>
    </submittedName>
</protein>
<gene>
    <name evidence="8" type="primary">PHRF1</name>
</gene>
<keyword evidence="1" id="KW-0479">Metal-binding</keyword>
<feature type="compositionally biased region" description="Basic and acidic residues" evidence="5">
    <location>
        <begin position="703"/>
        <end position="715"/>
    </location>
</feature>
<feature type="compositionally biased region" description="Acidic residues" evidence="5">
    <location>
        <begin position="41"/>
        <end position="79"/>
    </location>
</feature>
<feature type="compositionally biased region" description="Low complexity" evidence="5">
    <location>
        <begin position="1010"/>
        <end position="1021"/>
    </location>
</feature>
<feature type="compositionally biased region" description="Basic residues" evidence="5">
    <location>
        <begin position="1022"/>
        <end position="1041"/>
    </location>
</feature>
<dbReference type="PROSITE" id="PS50089">
    <property type="entry name" value="ZF_RING_2"/>
    <property type="match status" value="1"/>
</dbReference>
<feature type="compositionally biased region" description="Basic and acidic residues" evidence="5">
    <location>
        <begin position="1576"/>
        <end position="1591"/>
    </location>
</feature>
<evidence type="ECO:0000256" key="1">
    <source>
        <dbReference type="ARBA" id="ARBA00022723"/>
    </source>
</evidence>
<dbReference type="Pfam" id="PF13639">
    <property type="entry name" value="zf-RING_2"/>
    <property type="match status" value="1"/>
</dbReference>
<evidence type="ECO:0000313" key="9">
    <source>
        <dbReference type="Proteomes" id="UP000694394"/>
    </source>
</evidence>
<dbReference type="InterPro" id="IPR019787">
    <property type="entry name" value="Znf_PHD-finger"/>
</dbReference>
<feature type="compositionally biased region" description="Basic residues" evidence="5">
    <location>
        <begin position="346"/>
        <end position="394"/>
    </location>
</feature>
<proteinExistence type="predicted"/>
<accession>A0A8C6EIP1</accession>
<feature type="region of interest" description="Disordered" evidence="5">
    <location>
        <begin position="1304"/>
        <end position="1335"/>
    </location>
</feature>
<feature type="region of interest" description="Disordered" evidence="5">
    <location>
        <begin position="546"/>
        <end position="576"/>
    </location>
</feature>
<dbReference type="InterPro" id="IPR057031">
    <property type="entry name" value="SFR19-like_C"/>
</dbReference>
<feature type="region of interest" description="Disordered" evidence="5">
    <location>
        <begin position="455"/>
        <end position="510"/>
    </location>
</feature>
<dbReference type="InterPro" id="IPR001965">
    <property type="entry name" value="Znf_PHD"/>
</dbReference>
<dbReference type="GO" id="GO:0008270">
    <property type="term" value="F:zinc ion binding"/>
    <property type="evidence" value="ECO:0007669"/>
    <property type="project" value="UniProtKB-KW"/>
</dbReference>
<dbReference type="PANTHER" id="PTHR12618:SF20">
    <property type="entry name" value="PHD AND RING FINGER DOMAIN-CONTAINING PROTEIN 1"/>
    <property type="match status" value="1"/>
</dbReference>
<dbReference type="PANTHER" id="PTHR12618">
    <property type="entry name" value="PHD AND RING FINGER DOMAIN-CONTAINING PROTEIN 1"/>
    <property type="match status" value="1"/>
</dbReference>
<dbReference type="CDD" id="cd15536">
    <property type="entry name" value="PHD_PHRF1"/>
    <property type="match status" value="1"/>
</dbReference>
<dbReference type="Pfam" id="PF00628">
    <property type="entry name" value="PHD"/>
    <property type="match status" value="1"/>
</dbReference>
<dbReference type="SUPFAM" id="SSF57903">
    <property type="entry name" value="FYVE/PHD zinc finger"/>
    <property type="match status" value="1"/>
</dbReference>
<feature type="region of interest" description="Disordered" evidence="5">
    <location>
        <begin position="1"/>
        <end position="79"/>
    </location>
</feature>
<feature type="region of interest" description="Disordered" evidence="5">
    <location>
        <begin position="823"/>
        <end position="875"/>
    </location>
</feature>
<evidence type="ECO:0000256" key="2">
    <source>
        <dbReference type="ARBA" id="ARBA00022771"/>
    </source>
</evidence>
<feature type="compositionally biased region" description="Low complexity" evidence="5">
    <location>
        <begin position="1242"/>
        <end position="1265"/>
    </location>
</feature>
<feature type="region of interest" description="Disordered" evidence="5">
    <location>
        <begin position="907"/>
        <end position="1291"/>
    </location>
</feature>
<feature type="region of interest" description="Disordered" evidence="5">
    <location>
        <begin position="1568"/>
        <end position="1591"/>
    </location>
</feature>
<evidence type="ECO:0000256" key="4">
    <source>
        <dbReference type="PROSITE-ProRule" id="PRU00175"/>
    </source>
</evidence>
<feature type="compositionally biased region" description="Basic and acidic residues" evidence="5">
    <location>
        <begin position="18"/>
        <end position="28"/>
    </location>
</feature>
<feature type="compositionally biased region" description="Basic and acidic residues" evidence="5">
    <location>
        <begin position="1142"/>
        <end position="1154"/>
    </location>
</feature>
<feature type="compositionally biased region" description="Basic residues" evidence="5">
    <location>
        <begin position="1130"/>
        <end position="1141"/>
    </location>
</feature>
<dbReference type="GeneTree" id="ENSGT00950000183205"/>
<dbReference type="InterPro" id="IPR001841">
    <property type="entry name" value="Znf_RING"/>
</dbReference>
<evidence type="ECO:0000259" key="6">
    <source>
        <dbReference type="PROSITE" id="PS50016"/>
    </source>
</evidence>
<dbReference type="InterPro" id="IPR047157">
    <property type="entry name" value="PHRF1/Atg35"/>
</dbReference>
<dbReference type="InterPro" id="IPR013083">
    <property type="entry name" value="Znf_RING/FYVE/PHD"/>
</dbReference>
<dbReference type="InterPro" id="IPR011011">
    <property type="entry name" value="Znf_FYVE_PHD"/>
</dbReference>
<feature type="compositionally biased region" description="Low complexity" evidence="5">
    <location>
        <begin position="30"/>
        <end position="40"/>
    </location>
</feature>
<feature type="compositionally biased region" description="Basic residues" evidence="5">
    <location>
        <begin position="1065"/>
        <end position="1076"/>
    </location>
</feature>
<dbReference type="Gene3D" id="3.30.40.10">
    <property type="entry name" value="Zinc/RING finger domain, C3HC4 (zinc finger)"/>
    <property type="match status" value="2"/>
</dbReference>
<dbReference type="SMART" id="SM00184">
    <property type="entry name" value="RING"/>
    <property type="match status" value="1"/>
</dbReference>
<dbReference type="PROSITE" id="PS50016">
    <property type="entry name" value="ZF_PHD_2"/>
    <property type="match status" value="1"/>
</dbReference>
<feature type="compositionally biased region" description="Basic and acidic residues" evidence="5">
    <location>
        <begin position="562"/>
        <end position="571"/>
    </location>
</feature>